<comment type="subcellular location">
    <subcellularLocation>
        <location evidence="1 6">Membrane</location>
        <topology evidence="1 6">Multi-pass membrane protein</topology>
    </subcellularLocation>
</comment>
<dbReference type="GO" id="GO:0022857">
    <property type="term" value="F:transmembrane transporter activity"/>
    <property type="evidence" value="ECO:0007669"/>
    <property type="project" value="InterPro"/>
</dbReference>
<dbReference type="InterPro" id="IPR037185">
    <property type="entry name" value="EmrE-like"/>
</dbReference>
<evidence type="ECO:0000256" key="5">
    <source>
        <dbReference type="ARBA" id="ARBA00023136"/>
    </source>
</evidence>
<proteinExistence type="inferred from homology"/>
<reference evidence="8" key="1">
    <citation type="submission" date="2022-03" db="EMBL/GenBank/DDBJ databases">
        <title>A functionally conserved STORR gene fusion in Papaver species that diverged 16.8 million years ago.</title>
        <authorList>
            <person name="Catania T."/>
        </authorList>
    </citation>
    <scope>NUCLEOTIDE SEQUENCE</scope>
    <source>
        <strain evidence="8">S-191538</strain>
    </source>
</reference>
<comment type="similarity">
    <text evidence="2 6">Belongs to the drug/metabolite transporter (DMT) superfamily. Plant drug/metabolite exporter (P-DME) (TC 2.A.7.4) family.</text>
</comment>
<gene>
    <name evidence="8" type="ORF">MKW94_011014</name>
</gene>
<dbReference type="Proteomes" id="UP001177140">
    <property type="component" value="Unassembled WGS sequence"/>
</dbReference>
<feature type="transmembrane region" description="Helical" evidence="6">
    <location>
        <begin position="132"/>
        <end position="150"/>
    </location>
</feature>
<accession>A0AA41SFC6</accession>
<evidence type="ECO:0000256" key="1">
    <source>
        <dbReference type="ARBA" id="ARBA00004141"/>
    </source>
</evidence>
<feature type="domain" description="EamA" evidence="7">
    <location>
        <begin position="7"/>
        <end position="146"/>
    </location>
</feature>
<keyword evidence="9" id="KW-1185">Reference proteome</keyword>
<name>A0AA41SFC6_PAPNU</name>
<dbReference type="PANTHER" id="PTHR31218">
    <property type="entry name" value="WAT1-RELATED PROTEIN"/>
    <property type="match status" value="1"/>
</dbReference>
<evidence type="ECO:0000256" key="6">
    <source>
        <dbReference type="RuleBase" id="RU363077"/>
    </source>
</evidence>
<sequence length="199" mass="22371">MFQKWKPVLAMIAVQIISTGMTVAYKLAINDEMNLRILIAYRSLFASLFICPIAFFVERGARPPMTWTILLQSFLCGLFGFSLSQNLYIAGMDMTSATFPAAMTNLIPALTFMMAVFFRLEKLRLRALEGQLKVGGTLFGIGGAMLLTFYKGMEIPMRTIEFLHIQPHLQVARKPVLGSILSVMSCFSYSTWLIIQVTF</sequence>
<organism evidence="8 9">
    <name type="scientific">Papaver nudicaule</name>
    <name type="common">Iceland poppy</name>
    <dbReference type="NCBI Taxonomy" id="74823"/>
    <lineage>
        <taxon>Eukaryota</taxon>
        <taxon>Viridiplantae</taxon>
        <taxon>Streptophyta</taxon>
        <taxon>Embryophyta</taxon>
        <taxon>Tracheophyta</taxon>
        <taxon>Spermatophyta</taxon>
        <taxon>Magnoliopsida</taxon>
        <taxon>Ranunculales</taxon>
        <taxon>Papaveraceae</taxon>
        <taxon>Papaveroideae</taxon>
        <taxon>Papaver</taxon>
    </lineage>
</organism>
<evidence type="ECO:0000313" key="8">
    <source>
        <dbReference type="EMBL" id="MCL7033413.1"/>
    </source>
</evidence>
<dbReference type="InterPro" id="IPR030184">
    <property type="entry name" value="WAT1-related"/>
</dbReference>
<keyword evidence="5 6" id="KW-0472">Membrane</keyword>
<feature type="transmembrane region" description="Helical" evidence="6">
    <location>
        <begin position="69"/>
        <end position="89"/>
    </location>
</feature>
<evidence type="ECO:0000256" key="3">
    <source>
        <dbReference type="ARBA" id="ARBA00022692"/>
    </source>
</evidence>
<dbReference type="GO" id="GO:0016020">
    <property type="term" value="C:membrane"/>
    <property type="evidence" value="ECO:0007669"/>
    <property type="project" value="UniProtKB-SubCell"/>
</dbReference>
<evidence type="ECO:0000256" key="2">
    <source>
        <dbReference type="ARBA" id="ARBA00007635"/>
    </source>
</evidence>
<dbReference type="EMBL" id="JAJJMA010134230">
    <property type="protein sequence ID" value="MCL7033413.1"/>
    <property type="molecule type" value="Genomic_DNA"/>
</dbReference>
<protein>
    <recommendedName>
        <fullName evidence="6">WAT1-related protein</fullName>
    </recommendedName>
</protein>
<feature type="transmembrane region" description="Helical" evidence="6">
    <location>
        <begin position="7"/>
        <end position="27"/>
    </location>
</feature>
<dbReference type="AlphaFoldDB" id="A0AA41SFC6"/>
<evidence type="ECO:0000256" key="4">
    <source>
        <dbReference type="ARBA" id="ARBA00022989"/>
    </source>
</evidence>
<feature type="transmembrane region" description="Helical" evidence="6">
    <location>
        <begin position="101"/>
        <end position="120"/>
    </location>
</feature>
<dbReference type="Pfam" id="PF00892">
    <property type="entry name" value="EamA"/>
    <property type="match status" value="1"/>
</dbReference>
<feature type="transmembrane region" description="Helical" evidence="6">
    <location>
        <begin position="176"/>
        <end position="195"/>
    </location>
</feature>
<evidence type="ECO:0000313" key="9">
    <source>
        <dbReference type="Proteomes" id="UP001177140"/>
    </source>
</evidence>
<keyword evidence="4 6" id="KW-1133">Transmembrane helix</keyword>
<dbReference type="SUPFAM" id="SSF103481">
    <property type="entry name" value="Multidrug resistance efflux transporter EmrE"/>
    <property type="match status" value="1"/>
</dbReference>
<keyword evidence="3 6" id="KW-0812">Transmembrane</keyword>
<dbReference type="InterPro" id="IPR000620">
    <property type="entry name" value="EamA_dom"/>
</dbReference>
<feature type="transmembrane region" description="Helical" evidence="6">
    <location>
        <begin position="39"/>
        <end position="57"/>
    </location>
</feature>
<evidence type="ECO:0000259" key="7">
    <source>
        <dbReference type="Pfam" id="PF00892"/>
    </source>
</evidence>
<comment type="caution">
    <text evidence="8">The sequence shown here is derived from an EMBL/GenBank/DDBJ whole genome shotgun (WGS) entry which is preliminary data.</text>
</comment>